<protein>
    <submittedName>
        <fullName evidence="1">Uncharacterized protein</fullName>
    </submittedName>
</protein>
<dbReference type="AlphaFoldDB" id="G4TAH7"/>
<comment type="caution">
    <text evidence="1">The sequence shown here is derived from an EMBL/GenBank/DDBJ whole genome shotgun (WGS) entry which is preliminary data.</text>
</comment>
<dbReference type="HOGENOM" id="CLU_713931_0_0_1"/>
<proteinExistence type="predicted"/>
<dbReference type="Proteomes" id="UP000007148">
    <property type="component" value="Unassembled WGS sequence"/>
</dbReference>
<keyword evidence="2" id="KW-1185">Reference proteome</keyword>
<sequence length="387" mass="44434">MFERLPFDVVTLLCREVFVQSQDPTHRLAGKRVIGRRVVHPSAYTGHDDPLVALSSVNKRTRDAAEPFLFHTIAFGRTWERIGAHRWEIARKRMLRMLSKPSLRTLVKVFKFECSADAPWDEMKQDRPRFWEAFVQVLKHLHSVETVYLGLFTQELDSCPRIFAPSPGRRRALRDMFDDQVVQTERTERGLLGTCVPFVSDSTVLALDYELLPLQDTESPLFPNVRTVHLYRGSQWFARHCPSLKSYVDCGTHESQFLMLGQLVLSPSLIRCLKLRQEFSTQLFRELAVFSALEELSVWIPPGGDVWYNSTTDSLSRLTNLRRLCLVKPSARTLYSSGGQNFQEVAKKSLNAIEQSCPSIVYLKVGEFEHVREHGEESFTIKNLVAC</sequence>
<evidence type="ECO:0000313" key="1">
    <source>
        <dbReference type="EMBL" id="CCA68338.1"/>
    </source>
</evidence>
<dbReference type="InParanoid" id="G4TAH7"/>
<name>G4TAH7_SERID</name>
<dbReference type="EMBL" id="CAFZ01000030">
    <property type="protein sequence ID" value="CCA68338.1"/>
    <property type="molecule type" value="Genomic_DNA"/>
</dbReference>
<accession>G4TAH7</accession>
<reference evidence="1 2" key="1">
    <citation type="journal article" date="2011" name="PLoS Pathog.">
        <title>Endophytic Life Strategies Decoded by Genome and Transcriptome Analyses of the Mutualistic Root Symbiont Piriformospora indica.</title>
        <authorList>
            <person name="Zuccaro A."/>
            <person name="Lahrmann U."/>
            <person name="Guldener U."/>
            <person name="Langen G."/>
            <person name="Pfiffi S."/>
            <person name="Biedenkopf D."/>
            <person name="Wong P."/>
            <person name="Samans B."/>
            <person name="Grimm C."/>
            <person name="Basiewicz M."/>
            <person name="Murat C."/>
            <person name="Martin F."/>
            <person name="Kogel K.H."/>
        </authorList>
    </citation>
    <scope>NUCLEOTIDE SEQUENCE [LARGE SCALE GENOMIC DNA]</scope>
    <source>
        <strain evidence="1 2">DSM 11827</strain>
    </source>
</reference>
<evidence type="ECO:0000313" key="2">
    <source>
        <dbReference type="Proteomes" id="UP000007148"/>
    </source>
</evidence>
<organism evidence="1 2">
    <name type="scientific">Serendipita indica (strain DSM 11827)</name>
    <name type="common">Root endophyte fungus</name>
    <name type="synonym">Piriformospora indica</name>
    <dbReference type="NCBI Taxonomy" id="1109443"/>
    <lineage>
        <taxon>Eukaryota</taxon>
        <taxon>Fungi</taxon>
        <taxon>Dikarya</taxon>
        <taxon>Basidiomycota</taxon>
        <taxon>Agaricomycotina</taxon>
        <taxon>Agaricomycetes</taxon>
        <taxon>Sebacinales</taxon>
        <taxon>Serendipitaceae</taxon>
        <taxon>Serendipita</taxon>
    </lineage>
</organism>
<gene>
    <name evidence="1" type="ORF">PIIN_02204</name>
</gene>